<accession>A0A1B6NTI8</accession>
<sequence>MRSGYDSLAYRSVSIRASSAHSLSDQQRSRLKML</sequence>
<dbReference type="EMBL" id="AYSL01000938">
    <property type="protein sequence ID" value="KTF06789.1"/>
    <property type="molecule type" value="Genomic_DNA"/>
</dbReference>
<comment type="caution">
    <text evidence="1">The sequence shown here is derived from an EMBL/GenBank/DDBJ whole genome shotgun (WGS) entry which is preliminary data.</text>
</comment>
<reference evidence="1" key="1">
    <citation type="submission" date="2013-11" db="EMBL/GenBank/DDBJ databases">
        <title>Microbial diversity, functional groups and degradation webs in Northern and Southern Mediterranean and Red Sea marine crude oil polluted sites.</title>
        <authorList>
            <person name="Daffonchio D."/>
            <person name="Mapelli F."/>
            <person name="Ferrer M."/>
            <person name="Richter M."/>
            <person name="Cherif A."/>
            <person name="Malkawi H.I."/>
            <person name="Yakimov M.M."/>
            <person name="Abdel-Fattah Y.R."/>
            <person name="Blaghen M."/>
            <person name="Golyshin P.N."/>
            <person name="Kalogerakis N."/>
            <person name="Boon N."/>
            <person name="Magagnini M."/>
            <person name="Fava F."/>
        </authorList>
    </citation>
    <scope>NUCLEOTIDE SEQUENCE</scope>
</reference>
<organism evidence="1">
    <name type="scientific">marine sediment metagenome</name>
    <dbReference type="NCBI Taxonomy" id="412755"/>
    <lineage>
        <taxon>unclassified sequences</taxon>
        <taxon>metagenomes</taxon>
        <taxon>ecological metagenomes</taxon>
    </lineage>
</organism>
<name>A0A1B6NTI8_9ZZZZ</name>
<proteinExistence type="predicted"/>
<dbReference type="AlphaFoldDB" id="A0A1B6NTI8"/>
<evidence type="ECO:0000313" key="1">
    <source>
        <dbReference type="EMBL" id="KTF06789.1"/>
    </source>
</evidence>
<protein>
    <submittedName>
        <fullName evidence="1">Uncharacterized protein</fullName>
    </submittedName>
</protein>
<gene>
    <name evidence="1" type="ORF">MGSAQ_001715</name>
</gene>